<dbReference type="PANTHER" id="PTHR46972">
    <property type="entry name" value="MONOOXYGENASE ASQM-RELATED"/>
    <property type="match status" value="1"/>
</dbReference>
<dbReference type="PRINTS" id="PR00420">
    <property type="entry name" value="RNGMNOXGNASE"/>
</dbReference>
<keyword evidence="4 5" id="KW-0503">Monooxygenase</keyword>
<evidence type="ECO:0000259" key="6">
    <source>
        <dbReference type="Pfam" id="PF01494"/>
    </source>
</evidence>
<evidence type="ECO:0000313" key="7">
    <source>
        <dbReference type="EMBL" id="MFC4330589.1"/>
    </source>
</evidence>
<sequence length="385" mass="39896">MTSTPVTIIGAGLGGLTLARVLHVHGIPVTVHEAEPAPDARAQGGMLDIHDYNGQIALAAAGLTEEFRAIVLEGRQAMRVLDRDGAVLLDRPDDGTGGRPEVQRGELRRILLGSLPEGTVRWGSKVTGTRTLADGRHEVAFADGGTVVTGLLVGADGAWSRVRPLLSDAVPAYAGASFVETYLFDADTRHPAAAKAVGGGAMMALAPGGGIQAHREDGGRLHTYVALSRPREWFDAVDFSDAAGAIARIAQEFDGWAPELTSLLTESDSAPVLRPLYGLPVGHRWDRVPGVTLIGDAAHLAPPNGEGANLAMLDGAELGLALAAHPGDTEAALTAYERDMFPRGAEAATDGAELHALMFGEDAPHGLLAAFAAGEEEAAGAHPGQ</sequence>
<evidence type="ECO:0000256" key="5">
    <source>
        <dbReference type="HAMAP-Rule" id="MF_00845"/>
    </source>
</evidence>
<dbReference type="InterPro" id="IPR002938">
    <property type="entry name" value="FAD-bd"/>
</dbReference>
<feature type="binding site" evidence="5">
    <location>
        <position position="48"/>
    </location>
    <ligand>
        <name>FAD</name>
        <dbReference type="ChEBI" id="CHEBI:57692"/>
    </ligand>
</feature>
<dbReference type="EC" id="1.14.13.-" evidence="5"/>
<feature type="binding site" evidence="5">
    <location>
        <position position="41"/>
    </location>
    <ligand>
        <name>NADPH</name>
        <dbReference type="ChEBI" id="CHEBI:57783"/>
    </ligand>
</feature>
<comment type="domain">
    <text evidence="5">Consists of an N-terminal FAD-binding domain with a Rossman fold and a C-terminal substrate-binding domain.</text>
</comment>
<dbReference type="Proteomes" id="UP001595824">
    <property type="component" value="Unassembled WGS sequence"/>
</dbReference>
<keyword evidence="5" id="KW-0963">Cytoplasm</keyword>
<organism evidence="7 8">
    <name type="scientific">Streptomyces andamanensis</name>
    <dbReference type="NCBI Taxonomy" id="1565035"/>
    <lineage>
        <taxon>Bacteria</taxon>
        <taxon>Bacillati</taxon>
        <taxon>Actinomycetota</taxon>
        <taxon>Actinomycetes</taxon>
        <taxon>Kitasatosporales</taxon>
        <taxon>Streptomycetaceae</taxon>
        <taxon>Streptomyces</taxon>
    </lineage>
</organism>
<dbReference type="EMBL" id="JBHSDP010000024">
    <property type="protein sequence ID" value="MFC4330589.1"/>
    <property type="molecule type" value="Genomic_DNA"/>
</dbReference>
<dbReference type="HAMAP" id="MF_00845">
    <property type="entry name" value="TetX_monooxygenase"/>
    <property type="match status" value="1"/>
</dbReference>
<evidence type="ECO:0000313" key="8">
    <source>
        <dbReference type="Proteomes" id="UP001595824"/>
    </source>
</evidence>
<comment type="similarity">
    <text evidence="5">Belongs to the aromatic-ring hydroxylase family. TetX subfamily.</text>
</comment>
<comment type="catalytic activity">
    <reaction evidence="5">
        <text>a tetracycline + NADPH + O2 + H(+) = an 11a-hydroxytetracycline + NADP(+) + H2O</text>
        <dbReference type="Rhea" id="RHEA:61444"/>
        <dbReference type="ChEBI" id="CHEBI:15377"/>
        <dbReference type="ChEBI" id="CHEBI:15378"/>
        <dbReference type="ChEBI" id="CHEBI:15379"/>
        <dbReference type="ChEBI" id="CHEBI:57783"/>
        <dbReference type="ChEBI" id="CHEBI:58349"/>
        <dbReference type="ChEBI" id="CHEBI:144644"/>
        <dbReference type="ChEBI" id="CHEBI:144645"/>
    </reaction>
</comment>
<dbReference type="InterPro" id="IPR043683">
    <property type="entry name" value="TetX_monooxygenase"/>
</dbReference>
<comment type="function">
    <text evidence="5">An FAD-requiring monooxygenase active on some tetracycline antibiotic derivatives, which leads to their inactivation. Hydroxylates carbon 11a of tetracycline and some analogs.</text>
</comment>
<comment type="subunit">
    <text evidence="5">Monomer.</text>
</comment>
<comment type="cofactor">
    <cofactor evidence="5">
        <name>FAD</name>
        <dbReference type="ChEBI" id="CHEBI:57692"/>
    </cofactor>
</comment>
<dbReference type="Pfam" id="PF01494">
    <property type="entry name" value="FAD_binding_3"/>
    <property type="match status" value="2"/>
</dbReference>
<comment type="subcellular location">
    <subcellularLocation>
        <location evidence="5">Cytoplasm</location>
    </subcellularLocation>
</comment>
<gene>
    <name evidence="7" type="ORF">ACFPC0_22940</name>
</gene>
<dbReference type="SUPFAM" id="SSF51905">
    <property type="entry name" value="FAD/NAD(P)-binding domain"/>
    <property type="match status" value="1"/>
</dbReference>
<name>A0ABV8TJD9_9ACTN</name>
<dbReference type="InterPro" id="IPR036188">
    <property type="entry name" value="FAD/NAD-bd_sf"/>
</dbReference>
<feature type="binding site" evidence="5">
    <location>
        <position position="296"/>
    </location>
    <ligand>
        <name>FAD</name>
        <dbReference type="ChEBI" id="CHEBI:57692"/>
    </ligand>
</feature>
<feature type="domain" description="FAD-binding" evidence="6">
    <location>
        <begin position="4"/>
        <end position="176"/>
    </location>
</feature>
<keyword evidence="8" id="KW-1185">Reference proteome</keyword>
<keyword evidence="1 5" id="KW-0285">Flavoprotein</keyword>
<reference evidence="8" key="1">
    <citation type="journal article" date="2019" name="Int. J. Syst. Evol. Microbiol.">
        <title>The Global Catalogue of Microorganisms (GCM) 10K type strain sequencing project: providing services to taxonomists for standard genome sequencing and annotation.</title>
        <authorList>
            <consortium name="The Broad Institute Genomics Platform"/>
            <consortium name="The Broad Institute Genome Sequencing Center for Infectious Disease"/>
            <person name="Wu L."/>
            <person name="Ma J."/>
        </authorList>
    </citation>
    <scope>NUCLEOTIDE SEQUENCE [LARGE SCALE GENOMIC DNA]</scope>
    <source>
        <strain evidence="8">PCU 347</strain>
    </source>
</reference>
<evidence type="ECO:0000256" key="3">
    <source>
        <dbReference type="ARBA" id="ARBA00023002"/>
    </source>
</evidence>
<accession>A0ABV8TJD9</accession>
<comment type="caution">
    <text evidence="7">The sequence shown here is derived from an EMBL/GenBank/DDBJ whole genome shotgun (WGS) entry which is preliminary data.</text>
</comment>
<dbReference type="RefSeq" id="WP_381741542.1">
    <property type="nucleotide sequence ID" value="NZ_JBHSDP010000024.1"/>
</dbReference>
<keyword evidence="5" id="KW-0521">NADP</keyword>
<proteinExistence type="inferred from homology"/>
<evidence type="ECO:0000256" key="2">
    <source>
        <dbReference type="ARBA" id="ARBA00022827"/>
    </source>
</evidence>
<keyword evidence="2 5" id="KW-0274">FAD</keyword>
<evidence type="ECO:0000256" key="1">
    <source>
        <dbReference type="ARBA" id="ARBA00022630"/>
    </source>
</evidence>
<keyword evidence="5" id="KW-0547">Nucleotide-binding</keyword>
<protein>
    <recommendedName>
        <fullName evidence="5">Flavin-dependent monooxygenase</fullName>
    </recommendedName>
    <alternativeName>
        <fullName evidence="5">TetX monooxygenase</fullName>
        <shortName evidence="5">TetX</shortName>
        <ecNumber evidence="5">1.14.13.-</ecNumber>
    </alternativeName>
</protein>
<dbReference type="Gene3D" id="3.50.50.60">
    <property type="entry name" value="FAD/NAD(P)-binding domain"/>
    <property type="match status" value="1"/>
</dbReference>
<keyword evidence="3 5" id="KW-0560">Oxidoreductase</keyword>
<dbReference type="PANTHER" id="PTHR46972:SF1">
    <property type="entry name" value="FAD DEPENDENT OXIDOREDUCTASE DOMAIN-CONTAINING PROTEIN"/>
    <property type="match status" value="1"/>
</dbReference>
<feature type="domain" description="FAD-binding" evidence="6">
    <location>
        <begin position="290"/>
        <end position="346"/>
    </location>
</feature>
<feature type="binding site" evidence="5">
    <location>
        <position position="104"/>
    </location>
    <ligand>
        <name>FAD</name>
        <dbReference type="ChEBI" id="CHEBI:57692"/>
    </ligand>
</feature>
<evidence type="ECO:0000256" key="4">
    <source>
        <dbReference type="ARBA" id="ARBA00023033"/>
    </source>
</evidence>